<evidence type="ECO:0000313" key="9">
    <source>
        <dbReference type="Proteomes" id="UP001152797"/>
    </source>
</evidence>
<feature type="domain" description="Integrase catalytic" evidence="6">
    <location>
        <begin position="848"/>
        <end position="1010"/>
    </location>
</feature>
<dbReference type="Proteomes" id="UP001152797">
    <property type="component" value="Unassembled WGS sequence"/>
</dbReference>
<reference evidence="8 9" key="2">
    <citation type="submission" date="2024-05" db="EMBL/GenBank/DDBJ databases">
        <authorList>
            <person name="Chen Y."/>
            <person name="Shah S."/>
            <person name="Dougan E. K."/>
            <person name="Thang M."/>
            <person name="Chan C."/>
        </authorList>
    </citation>
    <scope>NUCLEOTIDE SEQUENCE [LARGE SCALE GENOMIC DNA]</scope>
</reference>
<dbReference type="GO" id="GO:0016020">
    <property type="term" value="C:membrane"/>
    <property type="evidence" value="ECO:0007669"/>
    <property type="project" value="TreeGrafter"/>
</dbReference>
<evidence type="ECO:0000256" key="1">
    <source>
        <dbReference type="ARBA" id="ARBA00004127"/>
    </source>
</evidence>
<proteinExistence type="predicted"/>
<name>A0A9P1CYM6_9DINO</name>
<comment type="subcellular location">
    <subcellularLocation>
        <location evidence="1">Endomembrane system</location>
        <topology evidence="1">Multi-pass membrane protein</topology>
    </subcellularLocation>
</comment>
<dbReference type="InterPro" id="IPR021109">
    <property type="entry name" value="Peptidase_aspartic_dom_sf"/>
</dbReference>
<keyword evidence="4 8" id="KW-0067">ATP-binding</keyword>
<dbReference type="PANTHER" id="PTHR24223:SF443">
    <property type="entry name" value="MULTIDRUG-RESISTANCE LIKE PROTEIN 1, ISOFORM I"/>
    <property type="match status" value="1"/>
</dbReference>
<dbReference type="Gene3D" id="2.40.70.10">
    <property type="entry name" value="Acid Proteases"/>
    <property type="match status" value="1"/>
</dbReference>
<evidence type="ECO:0000256" key="4">
    <source>
        <dbReference type="ARBA" id="ARBA00022840"/>
    </source>
</evidence>
<sequence>MESRPETAVKRFSGEGPNPQKEYKQWKRWSRAHLVVQKARGVSEEALGSILFTLLDGAALRAFDSHGMDELEQAGGQDIIYQVLDERFPEEATHDRVGEVLDNIFDLKVEKGETTAAYTGRVRAAFTAAESEGIKFPAIARGYLLLRFAKLSPEKKAVVMAAARQSYIEQDVASALRTTYPEGLFMGRQSHVAQVDSLNDDDLIESEDAPEEGDVMFTEGTFDINSEEVLEEQDAIDVLLSWKQTRANITKEKLSRAPPSTASSSRASFVLMARSDLENDKDVMSLVEAWGQAPRDFWRTEGDMVIREHVLPRASLYSPNFSNCPCPAHELSPARKTFAVREDGKTEEIYSPNWRNRTECSRATGWSWTGKSVFYRLKSHGDEMEEEDLANTVEELSHAYQVAVSESCLEPESEEEGEGADESLVALVHQPGLGVVDTGCGRGLVGEQTLKRHQEAMTKFGLDIEELTSRPHTFRYGNGTSDTSTRRVQIPVYLGGAQLRMRVHVVPGEVPLLVSKRFLKSLGANLDLGDNHVHFKKLGISTEMLEKRDGSYQINLRDVIPKGAETKVNMVTDRRCPETEGNDGGGDQSEDDYDEAGAWCVFKTLERKQLQEQLSEVLPVLADDSTKPTMIEIFSPCEKFGVTCRGSFDLSDGWDWRKIRCRARAEEAIELMDPDVLLICPPCGPLSKLQNLTPASKRLDPEAFAREQRIAGMMMDWSVRMALKQLSRGKDYIFESSQGCHAWKRESVERLRRASWHQQVDVPACAVGLKDKSSGHLFGKKWRFMTSKPSVAAVLERLKCSGDHVHQAVEGSSGGQLRSVLEMVRAFQCDLCSARQMPKAVRDSAPPRDLAPLRYIGLDVKWLPTWKKDYKIKAANIVCRASGLQQIFPFRETETSEVIARLYRQWTRAFGRPRYIKFDASRCNLGQPFLDLLERDGTTPLDIPGEAHHQMGDVESQGGHFEVALIKVIDEMNPSDYNEWLECVDVTVEARNSIMRRGGYSPNQLVFGRDPEYPGDDILAEAPNPIANSAILEDAIAQFSHAARHSARKAVLESLDHRAARIALNSRPRPHREFRPGDEVAIWRRGRGIKKSTARWRGPGLVAGSAGGNYWISMPGAFVKCAPEQIRLRTTEEREADRFLVRDLRAASAALFPEVGVSNRTQKKFVDITKEDLPPGDLLSMGSEAIPDCRADSRPPLSSIAEESQPVEQQHGDQHESSRSESRESSGYSMGSLGSLGDRISQMSGEELQQWMESAARANQLDSHSLRRPASTAAGSADPKRARTEFQQVSGMQYPPSMPSPPQSVGRAVSEGDLPSSNEILSSSSDRSVIPVSSTCSFVQDSAAQATCFSSNEDTTDVNFVLACDETDALIVGGRKEINMKDEKWRSEDGKQRIMQGWMKEFNTVVHDKKALRPIPLEESRVLRQQYPDRIMPSRLVLTEKDQEDGTFVVKARWTARGDRDPDLYSLVRDGRTQAPTISANGRFLVLQIIASLRFVLQLGDVTGAFLESDALSREHGPLFMDAPRHDLPGYEPGQLFEVIRPMYGLNDSPQLWFRKFRNTTTGLKWKQSRMDPCVFLLWDGDTLVGIMGVHVDDVLVGGQGELFEESLKLLKKQFPFRKWKLHAGSFCGAELSQCKETFNITVSQESFAEKLQRPKLRMKDSPLLEVTEEETSSLKSTLGGALWLAKETRPDLAVQVSQGQQMLPKPTLGEARTIGNVVRRAKQYKHLTWKILAIPLSELRLVLHTDAAFANAKKQGTQAGYLVGVTNDNLRSGKPAPWAPITWKSYRLKRVVGSTFAGESQVLMDGLGHAEWIACHLAEAKYRDFSLAEREKYMESFGLQAIVDCKSIYDHLQSYASPGSVGDKRVAIDLVIVRETLQRLHGSIRWAPTWIQLADALTKENPEAMDILRAALITNQYHLHAESTNMQAAAEQRQLRVSRKLKVSTTPDSAQATQVCFVSGNRRNFDMVKVSAVGFTEEEIRALFEVMASVHAKNGEDYLQHLQQSKAMVKIKISAHAMNSKLFRGEENLITLTYTKSTKMIAITGGATYLDGVEDTLTKVLKTYKDLIQEKIVSPMPDGCEGWGQALKNLMDEGIMSYFLRDQEKPEMVEKGDKDRQVFVPTDEPFVAAVADLMNEGSRKLHEYPLWRNKFLSFMVKEFNGSHDQAMILAGMSADLEEAMMNEEEWGVVRDAQPKAKAKSYPGYRQTQPRTKVGIVGTTGCGKSSLLLVLLRILEPRAGRVLINNVDTSTLGLSTLRSALGLVPQDPLLFTGSLRHNLDPLGAYTDERIWDALRCAHLDSLVRSFPGELDYQVTDEGSNLSFGQRQLFCLARMVLRQPALLLLDEATSAIDPRTQENVQETI</sequence>
<feature type="compositionally biased region" description="Basic and acidic residues" evidence="5">
    <location>
        <begin position="1"/>
        <end position="13"/>
    </location>
</feature>
<dbReference type="GO" id="GO:0012505">
    <property type="term" value="C:endomembrane system"/>
    <property type="evidence" value="ECO:0007669"/>
    <property type="project" value="UniProtKB-SubCell"/>
</dbReference>
<dbReference type="Gene3D" id="3.30.420.10">
    <property type="entry name" value="Ribonuclease H-like superfamily/Ribonuclease H"/>
    <property type="match status" value="1"/>
</dbReference>
<dbReference type="PROSITE" id="PS50994">
    <property type="entry name" value="INTEGRASE"/>
    <property type="match status" value="1"/>
</dbReference>
<dbReference type="GO" id="GO:0003676">
    <property type="term" value="F:nucleic acid binding"/>
    <property type="evidence" value="ECO:0007669"/>
    <property type="project" value="InterPro"/>
</dbReference>
<protein>
    <submittedName>
        <fullName evidence="8">ATP-binding cassette sub-family C member 2 (Canalicular multidrug resistance protein) (Canalicular multispecific organic anion transporter 1) (Multidrug resistance-associated protein 2)</fullName>
    </submittedName>
</protein>
<organism evidence="7">
    <name type="scientific">Cladocopium goreaui</name>
    <dbReference type="NCBI Taxonomy" id="2562237"/>
    <lineage>
        <taxon>Eukaryota</taxon>
        <taxon>Sar</taxon>
        <taxon>Alveolata</taxon>
        <taxon>Dinophyceae</taxon>
        <taxon>Suessiales</taxon>
        <taxon>Symbiodiniaceae</taxon>
        <taxon>Cladocopium</taxon>
    </lineage>
</organism>
<reference evidence="7" key="1">
    <citation type="submission" date="2022-10" db="EMBL/GenBank/DDBJ databases">
        <authorList>
            <person name="Chen Y."/>
            <person name="Dougan E. K."/>
            <person name="Chan C."/>
            <person name="Rhodes N."/>
            <person name="Thang M."/>
        </authorList>
    </citation>
    <scope>NUCLEOTIDE SEQUENCE</scope>
</reference>
<dbReference type="GO" id="GO:0016887">
    <property type="term" value="F:ATP hydrolysis activity"/>
    <property type="evidence" value="ECO:0007669"/>
    <property type="project" value="InterPro"/>
</dbReference>
<feature type="non-terminal residue" evidence="7">
    <location>
        <position position="2363"/>
    </location>
</feature>
<dbReference type="EMBL" id="CAMXCT010002880">
    <property type="protein sequence ID" value="CAI4001057.1"/>
    <property type="molecule type" value="Genomic_DNA"/>
</dbReference>
<feature type="region of interest" description="Disordered" evidence="5">
    <location>
        <begin position="1252"/>
        <end position="1326"/>
    </location>
</feature>
<dbReference type="GO" id="GO:0005524">
    <property type="term" value="F:ATP binding"/>
    <property type="evidence" value="ECO:0007669"/>
    <property type="project" value="UniProtKB-KW"/>
</dbReference>
<dbReference type="InterPro" id="IPR001584">
    <property type="entry name" value="Integrase_cat-core"/>
</dbReference>
<feature type="region of interest" description="Disordered" evidence="5">
    <location>
        <begin position="1"/>
        <end position="23"/>
    </location>
</feature>
<dbReference type="SUPFAM" id="SSF53098">
    <property type="entry name" value="Ribonuclease H-like"/>
    <property type="match status" value="1"/>
</dbReference>
<dbReference type="EMBL" id="CAMXCT030002880">
    <property type="protein sequence ID" value="CAL4788369.1"/>
    <property type="molecule type" value="Genomic_DNA"/>
</dbReference>
<dbReference type="InterPro" id="IPR012337">
    <property type="entry name" value="RNaseH-like_sf"/>
</dbReference>
<keyword evidence="3" id="KW-0547">Nucleotide-binding</keyword>
<dbReference type="GO" id="GO:0015074">
    <property type="term" value="P:DNA integration"/>
    <property type="evidence" value="ECO:0007669"/>
    <property type="project" value="InterPro"/>
</dbReference>
<comment type="caution">
    <text evidence="7">The sequence shown here is derived from an EMBL/GenBank/DDBJ whole genome shotgun (WGS) entry which is preliminary data.</text>
</comment>
<evidence type="ECO:0000313" key="7">
    <source>
        <dbReference type="EMBL" id="CAI4001057.1"/>
    </source>
</evidence>
<dbReference type="Pfam" id="PF00005">
    <property type="entry name" value="ABC_tran"/>
    <property type="match status" value="1"/>
</dbReference>
<dbReference type="GO" id="GO:0042626">
    <property type="term" value="F:ATPase-coupled transmembrane transporter activity"/>
    <property type="evidence" value="ECO:0007669"/>
    <property type="project" value="TreeGrafter"/>
</dbReference>
<dbReference type="OrthoDB" id="413351at2759"/>
<evidence type="ECO:0000256" key="2">
    <source>
        <dbReference type="ARBA" id="ARBA00022737"/>
    </source>
</evidence>
<evidence type="ECO:0000313" key="8">
    <source>
        <dbReference type="EMBL" id="CAL4788369.1"/>
    </source>
</evidence>
<dbReference type="EMBL" id="CAMXCT020002880">
    <property type="protein sequence ID" value="CAL1154432.1"/>
    <property type="molecule type" value="Genomic_DNA"/>
</dbReference>
<dbReference type="InterPro" id="IPR050173">
    <property type="entry name" value="ABC_transporter_C-like"/>
</dbReference>
<dbReference type="InterPro" id="IPR013103">
    <property type="entry name" value="RVT_2"/>
</dbReference>
<evidence type="ECO:0000256" key="5">
    <source>
        <dbReference type="SAM" id="MobiDB-lite"/>
    </source>
</evidence>
<keyword evidence="9" id="KW-1185">Reference proteome</keyword>
<gene>
    <name evidence="7" type="ORF">C1SCF055_LOCUS27133</name>
</gene>
<dbReference type="Gene3D" id="3.40.50.300">
    <property type="entry name" value="P-loop containing nucleotide triphosphate hydrolases"/>
    <property type="match status" value="1"/>
</dbReference>
<accession>A0A9P1CYM6</accession>
<evidence type="ECO:0000259" key="6">
    <source>
        <dbReference type="PROSITE" id="PS50994"/>
    </source>
</evidence>
<dbReference type="SUPFAM" id="SSF52540">
    <property type="entry name" value="P-loop containing nucleoside triphosphate hydrolases"/>
    <property type="match status" value="1"/>
</dbReference>
<dbReference type="InterPro" id="IPR017871">
    <property type="entry name" value="ABC_transporter-like_CS"/>
</dbReference>
<keyword evidence="2" id="KW-0677">Repeat</keyword>
<dbReference type="InterPro" id="IPR036397">
    <property type="entry name" value="RNaseH_sf"/>
</dbReference>
<dbReference type="PROSITE" id="PS00211">
    <property type="entry name" value="ABC_TRANSPORTER_1"/>
    <property type="match status" value="1"/>
</dbReference>
<feature type="region of interest" description="Disordered" evidence="5">
    <location>
        <begin position="1171"/>
        <end position="1238"/>
    </location>
</feature>
<dbReference type="InterPro" id="IPR003439">
    <property type="entry name" value="ABC_transporter-like_ATP-bd"/>
</dbReference>
<dbReference type="PANTHER" id="PTHR24223">
    <property type="entry name" value="ATP-BINDING CASSETTE SUB-FAMILY C"/>
    <property type="match status" value="1"/>
</dbReference>
<dbReference type="Pfam" id="PF07727">
    <property type="entry name" value="RVT_2"/>
    <property type="match status" value="1"/>
</dbReference>
<feature type="compositionally biased region" description="Basic and acidic residues" evidence="5">
    <location>
        <begin position="1210"/>
        <end position="1224"/>
    </location>
</feature>
<feature type="compositionally biased region" description="Low complexity" evidence="5">
    <location>
        <begin position="1316"/>
        <end position="1326"/>
    </location>
</feature>
<evidence type="ECO:0000256" key="3">
    <source>
        <dbReference type="ARBA" id="ARBA00022741"/>
    </source>
</evidence>
<dbReference type="InterPro" id="IPR027417">
    <property type="entry name" value="P-loop_NTPase"/>
</dbReference>
<feature type="compositionally biased region" description="Low complexity" evidence="5">
    <location>
        <begin position="1225"/>
        <end position="1237"/>
    </location>
</feature>